<keyword evidence="3" id="KW-1185">Reference proteome</keyword>
<keyword evidence="1" id="KW-0812">Transmembrane</keyword>
<evidence type="ECO:0000313" key="3">
    <source>
        <dbReference type="Proteomes" id="UP000595140"/>
    </source>
</evidence>
<reference evidence="2 3" key="1">
    <citation type="submission" date="2018-04" db="EMBL/GenBank/DDBJ databases">
        <authorList>
            <person name="Vogel A."/>
        </authorList>
    </citation>
    <scope>NUCLEOTIDE SEQUENCE [LARGE SCALE GENOMIC DNA]</scope>
</reference>
<feature type="transmembrane region" description="Helical" evidence="1">
    <location>
        <begin position="63"/>
        <end position="82"/>
    </location>
</feature>
<keyword evidence="1" id="KW-1133">Transmembrane helix</keyword>
<proteinExistence type="predicted"/>
<dbReference type="AlphaFoldDB" id="A0A484NKJ4"/>
<dbReference type="Proteomes" id="UP000595140">
    <property type="component" value="Unassembled WGS sequence"/>
</dbReference>
<organism evidence="2 3">
    <name type="scientific">Cuscuta campestris</name>
    <dbReference type="NCBI Taxonomy" id="132261"/>
    <lineage>
        <taxon>Eukaryota</taxon>
        <taxon>Viridiplantae</taxon>
        <taxon>Streptophyta</taxon>
        <taxon>Embryophyta</taxon>
        <taxon>Tracheophyta</taxon>
        <taxon>Spermatophyta</taxon>
        <taxon>Magnoliopsida</taxon>
        <taxon>eudicotyledons</taxon>
        <taxon>Gunneridae</taxon>
        <taxon>Pentapetalae</taxon>
        <taxon>asterids</taxon>
        <taxon>lamiids</taxon>
        <taxon>Solanales</taxon>
        <taxon>Convolvulaceae</taxon>
        <taxon>Cuscuteae</taxon>
        <taxon>Cuscuta</taxon>
        <taxon>Cuscuta subgen. Grammica</taxon>
        <taxon>Cuscuta sect. Cleistogrammica</taxon>
    </lineage>
</organism>
<name>A0A484NKJ4_9ASTE</name>
<keyword evidence="1" id="KW-0472">Membrane</keyword>
<sequence>MMRGLQGGYGGGGVAGEVVAGDIICISSIDQKGPYRRSVNLDLNHLTLPRRVDLTLPSVASNLYDAILFFLFVSGFLIIYSIHSQLRLHH</sequence>
<protein>
    <submittedName>
        <fullName evidence="2">Uncharacterized protein</fullName>
    </submittedName>
</protein>
<gene>
    <name evidence="2" type="ORF">CCAM_LOCUS42090</name>
</gene>
<dbReference type="EMBL" id="OOIL02006685">
    <property type="protein sequence ID" value="VFR00315.1"/>
    <property type="molecule type" value="Genomic_DNA"/>
</dbReference>
<accession>A0A484NKJ4</accession>
<evidence type="ECO:0000313" key="2">
    <source>
        <dbReference type="EMBL" id="VFR00315.1"/>
    </source>
</evidence>
<evidence type="ECO:0000256" key="1">
    <source>
        <dbReference type="SAM" id="Phobius"/>
    </source>
</evidence>